<dbReference type="Proteomes" id="UP000278180">
    <property type="component" value="Unassembled WGS sequence"/>
</dbReference>
<dbReference type="Proteomes" id="UP000269801">
    <property type="component" value="Unassembled WGS sequence"/>
</dbReference>
<dbReference type="EMBL" id="RBTE01000226">
    <property type="protein sequence ID" value="RMT29268.1"/>
    <property type="molecule type" value="Genomic_DNA"/>
</dbReference>
<dbReference type="RefSeq" id="WP_057454285.1">
    <property type="nucleotide sequence ID" value="NZ_RBTE01000226.1"/>
</dbReference>
<evidence type="ECO:0000313" key="2">
    <source>
        <dbReference type="EMBL" id="RMT29268.1"/>
    </source>
</evidence>
<evidence type="ECO:0000313" key="4">
    <source>
        <dbReference type="Proteomes" id="UP000278180"/>
    </source>
</evidence>
<accession>A0A3M5BX81</accession>
<evidence type="ECO:0000313" key="3">
    <source>
        <dbReference type="Proteomes" id="UP000269801"/>
    </source>
</evidence>
<organism evidence="1 3">
    <name type="scientific">Pseudomonas savastanoi</name>
    <name type="common">Pseudomonas syringae pv. savastanoi</name>
    <dbReference type="NCBI Taxonomy" id="29438"/>
    <lineage>
        <taxon>Bacteria</taxon>
        <taxon>Pseudomonadati</taxon>
        <taxon>Pseudomonadota</taxon>
        <taxon>Gammaproteobacteria</taxon>
        <taxon>Pseudomonadales</taxon>
        <taxon>Pseudomonadaceae</taxon>
        <taxon>Pseudomonas</taxon>
    </lineage>
</organism>
<gene>
    <name evidence="2" type="ORF">ALP51_01897</name>
    <name evidence="1" type="ORF">ALP70_01566</name>
</gene>
<comment type="caution">
    <text evidence="1">The sequence shown here is derived from an EMBL/GenBank/DDBJ whole genome shotgun (WGS) entry which is preliminary data.</text>
</comment>
<dbReference type="AlphaFoldDB" id="A0A3M5BX81"/>
<reference evidence="3 4" key="1">
    <citation type="submission" date="2018-08" db="EMBL/GenBank/DDBJ databases">
        <title>Recombination of ecologically and evolutionarily significant loci maintains genetic cohesion in the Pseudomonas syringae species complex.</title>
        <authorList>
            <person name="Dillon M."/>
            <person name="Thakur S."/>
            <person name="Almeida R.N.D."/>
            <person name="Weir B.S."/>
            <person name="Guttman D.S."/>
        </authorList>
    </citation>
    <scope>NUCLEOTIDE SEQUENCE [LARGE SCALE GENOMIC DNA]</scope>
    <source>
        <strain evidence="2 4">ICMP 13684</strain>
        <strain evidence="1 3">ICMP 13685</strain>
    </source>
</reference>
<dbReference type="EMBL" id="RBSL01000078">
    <property type="protein sequence ID" value="RMS30136.1"/>
    <property type="molecule type" value="Genomic_DNA"/>
</dbReference>
<sequence length="84" mass="9951">MKTLDDLQSLEGEAFDRLRLLDMQNTWIALNPYIKGFKSYFIVPQRFLDFENSYAARIQKRFAEPAPVVEPVEEKKPNRPKMKM</sequence>
<evidence type="ECO:0000313" key="1">
    <source>
        <dbReference type="EMBL" id="RMS30136.1"/>
    </source>
</evidence>
<name>A0A3M5BX81_PSESS</name>
<proteinExistence type="predicted"/>
<protein>
    <submittedName>
        <fullName evidence="1">Uncharacterized protein</fullName>
    </submittedName>
</protein>